<dbReference type="GO" id="GO:0005829">
    <property type="term" value="C:cytosol"/>
    <property type="evidence" value="ECO:0007669"/>
    <property type="project" value="TreeGrafter"/>
</dbReference>
<feature type="domain" description="Glutamine amidotransferase" evidence="1">
    <location>
        <begin position="73"/>
        <end position="176"/>
    </location>
</feature>
<dbReference type="InterPro" id="IPR017926">
    <property type="entry name" value="GATASE"/>
</dbReference>
<dbReference type="PANTHER" id="PTHR42695">
    <property type="entry name" value="GLUTAMINE AMIDOTRANSFERASE YLR126C-RELATED"/>
    <property type="match status" value="1"/>
</dbReference>
<dbReference type="PANTHER" id="PTHR42695:SF5">
    <property type="entry name" value="GLUTAMINE AMIDOTRANSFERASE YLR126C-RELATED"/>
    <property type="match status" value="1"/>
</dbReference>
<dbReference type="OrthoDB" id="7365442at2"/>
<keyword evidence="3" id="KW-1185">Reference proteome</keyword>
<dbReference type="Gene3D" id="3.40.50.880">
    <property type="match status" value="1"/>
</dbReference>
<dbReference type="InterPro" id="IPR044992">
    <property type="entry name" value="ChyE-like"/>
</dbReference>
<keyword evidence="2" id="KW-0315">Glutamine amidotransferase</keyword>
<dbReference type="CDD" id="cd01741">
    <property type="entry name" value="GATase1_1"/>
    <property type="match status" value="1"/>
</dbReference>
<dbReference type="RefSeq" id="WP_114347494.1">
    <property type="nucleotide sequence ID" value="NZ_QPJL01000001.1"/>
</dbReference>
<dbReference type="AlphaFoldDB" id="A0A368Z9Q1"/>
<protein>
    <submittedName>
        <fullName evidence="2">GMP synthase-like glutamine amidotransferase</fullName>
    </submittedName>
</protein>
<dbReference type="EMBL" id="QPJL01000001">
    <property type="protein sequence ID" value="RCW88739.1"/>
    <property type="molecule type" value="Genomic_DNA"/>
</dbReference>
<keyword evidence="2" id="KW-0808">Transferase</keyword>
<dbReference type="InterPro" id="IPR029062">
    <property type="entry name" value="Class_I_gatase-like"/>
</dbReference>
<reference evidence="2 3" key="1">
    <citation type="submission" date="2018-07" db="EMBL/GenBank/DDBJ databases">
        <title>Genomic Encyclopedia of Type Strains, Phase III (KMG-III): the genomes of soil and plant-associated and newly described type strains.</title>
        <authorList>
            <person name="Whitman W."/>
        </authorList>
    </citation>
    <scope>NUCLEOTIDE SEQUENCE [LARGE SCALE GENOMIC DNA]</scope>
    <source>
        <strain evidence="2 3">CECT 8525</strain>
    </source>
</reference>
<dbReference type="SUPFAM" id="SSF52317">
    <property type="entry name" value="Class I glutamine amidotransferase-like"/>
    <property type="match status" value="1"/>
</dbReference>
<sequence>MRIGILKCGQSPEILRGELGDYDSMFERLLAGRGFDFSSYHVEDMEFPKDIHAADGWLLTGSRHGAYEDHPFIPPLEDFIRKAYAEHVPMVGICFGHQIIAQALGGTVIKHPDGWAIGQQDYDFDGDRITLNAWHQDQVVTLPEGAEVAATNEFCENAALVYGDRAFTVQAHPEFADEFVDGLIEHRAKGKVPPALLDQARARMGGTLQSGSIADRIETFFKAPRNVAAQTRQGAA</sequence>
<dbReference type="Pfam" id="PF00117">
    <property type="entry name" value="GATase"/>
    <property type="match status" value="1"/>
</dbReference>
<evidence type="ECO:0000259" key="1">
    <source>
        <dbReference type="Pfam" id="PF00117"/>
    </source>
</evidence>
<dbReference type="GO" id="GO:0016740">
    <property type="term" value="F:transferase activity"/>
    <property type="evidence" value="ECO:0007669"/>
    <property type="project" value="UniProtKB-KW"/>
</dbReference>
<name>A0A368Z9Q1_9RHOB</name>
<proteinExistence type="predicted"/>
<evidence type="ECO:0000313" key="3">
    <source>
        <dbReference type="Proteomes" id="UP000253345"/>
    </source>
</evidence>
<dbReference type="PROSITE" id="PS51273">
    <property type="entry name" value="GATASE_TYPE_1"/>
    <property type="match status" value="1"/>
</dbReference>
<dbReference type="Proteomes" id="UP000253345">
    <property type="component" value="Unassembled WGS sequence"/>
</dbReference>
<evidence type="ECO:0000313" key="2">
    <source>
        <dbReference type="EMBL" id="RCW88739.1"/>
    </source>
</evidence>
<gene>
    <name evidence="2" type="ORF">DFP89_101175</name>
</gene>
<accession>A0A368Z9Q1</accession>
<comment type="caution">
    <text evidence="2">The sequence shown here is derived from an EMBL/GenBank/DDBJ whole genome shotgun (WGS) entry which is preliminary data.</text>
</comment>
<organism evidence="2 3">
    <name type="scientific">Paracoccus lutimaris</name>
    <dbReference type="NCBI Taxonomy" id="1490030"/>
    <lineage>
        <taxon>Bacteria</taxon>
        <taxon>Pseudomonadati</taxon>
        <taxon>Pseudomonadota</taxon>
        <taxon>Alphaproteobacteria</taxon>
        <taxon>Rhodobacterales</taxon>
        <taxon>Paracoccaceae</taxon>
        <taxon>Paracoccus</taxon>
    </lineage>
</organism>